<dbReference type="RefSeq" id="WP_206723839.1">
    <property type="nucleotide sequence ID" value="NZ_CP071090.1"/>
</dbReference>
<gene>
    <name evidence="1" type="ORF">JY651_45265</name>
</gene>
<sequence length="55" mass="5938">MSTETKVKKVKELFVQDLARIRGGAGQQPQQDKPPKCPEFTTLACGEEPNGCSGC</sequence>
<organism evidence="1 2">
    <name type="scientific">Pyxidicoccus parkwayensis</name>
    <dbReference type="NCBI Taxonomy" id="2813578"/>
    <lineage>
        <taxon>Bacteria</taxon>
        <taxon>Pseudomonadati</taxon>
        <taxon>Myxococcota</taxon>
        <taxon>Myxococcia</taxon>
        <taxon>Myxococcales</taxon>
        <taxon>Cystobacterineae</taxon>
        <taxon>Myxococcaceae</taxon>
        <taxon>Pyxidicoccus</taxon>
    </lineage>
</organism>
<dbReference type="EMBL" id="CP071090">
    <property type="protein sequence ID" value="QSQ22262.1"/>
    <property type="molecule type" value="Genomic_DNA"/>
</dbReference>
<name>A0ABX7NTP0_9BACT</name>
<proteinExistence type="predicted"/>
<evidence type="ECO:0000313" key="1">
    <source>
        <dbReference type="EMBL" id="QSQ22262.1"/>
    </source>
</evidence>
<protein>
    <submittedName>
        <fullName evidence="1">Uncharacterized protein</fullName>
    </submittedName>
</protein>
<reference evidence="1 2" key="1">
    <citation type="submission" date="2021-02" db="EMBL/GenBank/DDBJ databases">
        <title>De Novo genome assembly of isolated myxobacteria.</title>
        <authorList>
            <person name="Stevens D.C."/>
        </authorList>
    </citation>
    <scope>NUCLEOTIDE SEQUENCE [LARGE SCALE GENOMIC DNA]</scope>
    <source>
        <strain evidence="2">SCPEA02</strain>
    </source>
</reference>
<dbReference type="Proteomes" id="UP000662747">
    <property type="component" value="Chromosome"/>
</dbReference>
<evidence type="ECO:0000313" key="2">
    <source>
        <dbReference type="Proteomes" id="UP000662747"/>
    </source>
</evidence>
<accession>A0ABX7NTP0</accession>
<keyword evidence="2" id="KW-1185">Reference proteome</keyword>